<accession>C1C4V7</accession>
<dbReference type="GO" id="GO:0005829">
    <property type="term" value="C:cytosol"/>
    <property type="evidence" value="ECO:0007669"/>
    <property type="project" value="TreeGrafter"/>
</dbReference>
<dbReference type="PANTHER" id="PTHR35543:SF1">
    <property type="entry name" value="INTRAFLAGELLAR TRANSPORT-ASSOCIATED PROTEIN"/>
    <property type="match status" value="1"/>
</dbReference>
<dbReference type="AlphaFoldDB" id="C1C4V7"/>
<dbReference type="GO" id="GO:0007340">
    <property type="term" value="P:acrosome reaction"/>
    <property type="evidence" value="ECO:0007669"/>
    <property type="project" value="TreeGrafter"/>
</dbReference>
<gene>
    <name evidence="1" type="primary">CK074</name>
</gene>
<organism evidence="1">
    <name type="scientific">Aquarana catesbeiana</name>
    <name type="common">American bullfrog</name>
    <name type="synonym">Rana catesbeiana</name>
    <dbReference type="NCBI Taxonomy" id="8400"/>
    <lineage>
        <taxon>Eukaryota</taxon>
        <taxon>Metazoa</taxon>
        <taxon>Chordata</taxon>
        <taxon>Craniata</taxon>
        <taxon>Vertebrata</taxon>
        <taxon>Euteleostomi</taxon>
        <taxon>Amphibia</taxon>
        <taxon>Batrachia</taxon>
        <taxon>Anura</taxon>
        <taxon>Neobatrachia</taxon>
        <taxon>Ranoidea</taxon>
        <taxon>Ranidae</taxon>
        <taxon>Aquarana</taxon>
    </lineage>
</organism>
<sequence length="224" mass="25148">MPSSCGQCPAVTDVEMACTVLNRFVGIPEQTYEDFLTTFTHLPQEKQDCQIQTDDPQNHCSVFENAPARKKRDVSADMQKEEELEQLIISEGENVGCCHSLTHSGRVQVDNFLNPSDIDALSDDEETRPHFLLYPGEADTETSLNDKPIMRSTCLDIQTSVQQQTTPDEHLDDDIQPFALDQSFDYDCVALTPKLSAVELDFLKDRGLQKTEDKVTEDQNLTAS</sequence>
<protein>
    <submittedName>
        <fullName evidence="1">C11orf74 homolog</fullName>
    </submittedName>
</protein>
<dbReference type="InterPro" id="IPR040028">
    <property type="entry name" value="IFTAP"/>
</dbReference>
<dbReference type="GO" id="GO:0097731">
    <property type="term" value="C:9+0 non-motile cilium"/>
    <property type="evidence" value="ECO:0007669"/>
    <property type="project" value="TreeGrafter"/>
</dbReference>
<proteinExistence type="evidence at transcript level"/>
<reference evidence="1" key="1">
    <citation type="submission" date="2009-04" db="EMBL/GenBank/DDBJ databases">
        <title>Rana catesbeiana ESTs and full-length cDNAs.</title>
        <authorList>
            <person name="Helbing C.C."/>
            <person name="Veldhoen N."/>
            <person name="Leong J."/>
            <person name="Koop B.F."/>
        </authorList>
    </citation>
    <scope>NUCLEOTIDE SEQUENCE</scope>
    <source>
        <tissue evidence="1">Mixed tissue</tissue>
    </source>
</reference>
<dbReference type="PANTHER" id="PTHR35543">
    <property type="entry name" value="PROTEIN C11ORF74"/>
    <property type="match status" value="1"/>
</dbReference>
<dbReference type="GO" id="GO:0007283">
    <property type="term" value="P:spermatogenesis"/>
    <property type="evidence" value="ECO:0007669"/>
    <property type="project" value="TreeGrafter"/>
</dbReference>
<dbReference type="Pfam" id="PF17722">
    <property type="entry name" value="IFTAP"/>
    <property type="match status" value="1"/>
</dbReference>
<name>C1C4V7_AQUCT</name>
<dbReference type="EMBL" id="BT081886">
    <property type="protein sequence ID" value="ACO52017.1"/>
    <property type="molecule type" value="mRNA"/>
</dbReference>
<evidence type="ECO:0000313" key="1">
    <source>
        <dbReference type="EMBL" id="ACO52017.1"/>
    </source>
</evidence>
<dbReference type="GO" id="GO:0120160">
    <property type="term" value="F:intraciliary transport particle A binding"/>
    <property type="evidence" value="ECO:0007669"/>
    <property type="project" value="TreeGrafter"/>
</dbReference>